<keyword evidence="3" id="KW-0862">Zinc</keyword>
<gene>
    <name evidence="7" type="ORF">AMOR_52360</name>
</gene>
<dbReference type="Proteomes" id="UP001162891">
    <property type="component" value="Chromosome"/>
</dbReference>
<sequence>MSRIEAEAREVLLRRRRSLSQSQAFAPPADPAARWSDYEGLPDPISDGVRRELAEIDAALARIQEGRYGNCLNCGGPMGLQRLRALPEARYCVACSGNLHHGE</sequence>
<evidence type="ECO:0000313" key="7">
    <source>
        <dbReference type="EMBL" id="BDG06240.1"/>
    </source>
</evidence>
<keyword evidence="8" id="KW-1185">Reference proteome</keyword>
<organism evidence="7 8">
    <name type="scientific">Anaeromyxobacter oryzae</name>
    <dbReference type="NCBI Taxonomy" id="2918170"/>
    <lineage>
        <taxon>Bacteria</taxon>
        <taxon>Pseudomonadati</taxon>
        <taxon>Myxococcota</taxon>
        <taxon>Myxococcia</taxon>
        <taxon>Myxococcales</taxon>
        <taxon>Cystobacterineae</taxon>
        <taxon>Anaeromyxobacteraceae</taxon>
        <taxon>Anaeromyxobacter</taxon>
    </lineage>
</organism>
<evidence type="ECO:0000259" key="6">
    <source>
        <dbReference type="Pfam" id="PF01258"/>
    </source>
</evidence>
<evidence type="ECO:0000256" key="3">
    <source>
        <dbReference type="ARBA" id="ARBA00022833"/>
    </source>
</evidence>
<feature type="zinc finger region" description="dksA C4-type" evidence="4">
    <location>
        <begin position="71"/>
        <end position="95"/>
    </location>
</feature>
<accession>A0ABM7X360</accession>
<dbReference type="PANTHER" id="PTHR33823:SF4">
    <property type="entry name" value="GENERAL STRESS PROTEIN 16O"/>
    <property type="match status" value="1"/>
</dbReference>
<evidence type="ECO:0000256" key="2">
    <source>
        <dbReference type="ARBA" id="ARBA00022771"/>
    </source>
</evidence>
<evidence type="ECO:0000256" key="4">
    <source>
        <dbReference type="PROSITE-ProRule" id="PRU00510"/>
    </source>
</evidence>
<evidence type="ECO:0000313" key="8">
    <source>
        <dbReference type="Proteomes" id="UP001162891"/>
    </source>
</evidence>
<proteinExistence type="predicted"/>
<name>A0ABM7X360_9BACT</name>
<dbReference type="InterPro" id="IPR000962">
    <property type="entry name" value="Znf_DskA_TraR"/>
</dbReference>
<dbReference type="SUPFAM" id="SSF57716">
    <property type="entry name" value="Glucocorticoid receptor-like (DNA-binding domain)"/>
    <property type="match status" value="1"/>
</dbReference>
<evidence type="ECO:0000256" key="1">
    <source>
        <dbReference type="ARBA" id="ARBA00022723"/>
    </source>
</evidence>
<dbReference type="EMBL" id="AP025591">
    <property type="protein sequence ID" value="BDG06240.1"/>
    <property type="molecule type" value="Genomic_DNA"/>
</dbReference>
<dbReference type="Pfam" id="PF01258">
    <property type="entry name" value="zf-dskA_traR"/>
    <property type="match status" value="1"/>
</dbReference>
<evidence type="ECO:0000256" key="5">
    <source>
        <dbReference type="SAM" id="MobiDB-lite"/>
    </source>
</evidence>
<feature type="domain" description="Zinc finger DksA/TraR C4-type" evidence="6">
    <location>
        <begin position="66"/>
        <end position="95"/>
    </location>
</feature>
<protein>
    <recommendedName>
        <fullName evidence="6">Zinc finger DksA/TraR C4-type domain-containing protein</fullName>
    </recommendedName>
</protein>
<keyword evidence="1" id="KW-0479">Metal-binding</keyword>
<dbReference type="RefSeq" id="WP_248355654.1">
    <property type="nucleotide sequence ID" value="NZ_AP025591.1"/>
</dbReference>
<dbReference type="PROSITE" id="PS51128">
    <property type="entry name" value="ZF_DKSA_2"/>
    <property type="match status" value="1"/>
</dbReference>
<reference evidence="8" key="1">
    <citation type="journal article" date="2022" name="Int. J. Syst. Evol. Microbiol.">
        <title>Anaeromyxobacter oryzae sp. nov., Anaeromyxobacter diazotrophicus sp. nov. and Anaeromyxobacter paludicola sp. nov., isolated from paddy soils.</title>
        <authorList>
            <person name="Itoh H."/>
            <person name="Xu Z."/>
            <person name="Mise K."/>
            <person name="Masuda Y."/>
            <person name="Ushijima N."/>
            <person name="Hayakawa C."/>
            <person name="Shiratori Y."/>
            <person name="Senoo K."/>
        </authorList>
    </citation>
    <scope>NUCLEOTIDE SEQUENCE [LARGE SCALE GENOMIC DNA]</scope>
    <source>
        <strain evidence="8">Red232</strain>
    </source>
</reference>
<dbReference type="PANTHER" id="PTHR33823">
    <property type="entry name" value="RNA POLYMERASE-BINDING TRANSCRIPTION FACTOR DKSA-RELATED"/>
    <property type="match status" value="1"/>
</dbReference>
<dbReference type="Gene3D" id="1.20.120.910">
    <property type="entry name" value="DksA, coiled-coil domain"/>
    <property type="match status" value="1"/>
</dbReference>
<keyword evidence="2" id="KW-0863">Zinc-finger</keyword>
<feature type="region of interest" description="Disordered" evidence="5">
    <location>
        <begin position="16"/>
        <end position="39"/>
    </location>
</feature>